<accession>A0A5N6GHY1</accession>
<dbReference type="Gene3D" id="3.40.50.10320">
    <property type="entry name" value="LmbE-like"/>
    <property type="match status" value="1"/>
</dbReference>
<dbReference type="VEuPathDB" id="FungiDB:F9C07_1935192"/>
<dbReference type="Gene3D" id="3.90.550.20">
    <property type="match status" value="1"/>
</dbReference>
<dbReference type="SUPFAM" id="SSF53448">
    <property type="entry name" value="Nucleotide-diphospho-sugar transferases"/>
    <property type="match status" value="1"/>
</dbReference>
<dbReference type="GO" id="GO:0006487">
    <property type="term" value="P:protein N-linked glycosylation"/>
    <property type="evidence" value="ECO:0007669"/>
    <property type="project" value="TreeGrafter"/>
</dbReference>
<keyword evidence="4" id="KW-0472">Membrane</keyword>
<comment type="similarity">
    <text evidence="1">Belongs to the PIGL family.</text>
</comment>
<dbReference type="EC" id="3.5.1.89" evidence="3"/>
<proteinExistence type="inferred from homology"/>
<dbReference type="VEuPathDB" id="FungiDB:AFLA_014096"/>
<sequence length="571" mass="63893">MAYFLWDDEGVAQFVKSFEPELEVQFYSLPSNVERSDVFRIIVAKWIGGIYGDMDTEPLRNPSSWITTDDLRNWEDSETNQTYKAADPIRAIVGLEADCPPESDAYWRMGYAEPVQLTQWSLAAAPGHPIFQTFLDRLSANLRNTTFRRSSRIHGTEDQAALNRIDPLLLTGPAAFTEAVKGWLETTTGLRWNALSGLTDGGQSKVVGDVLVLPITGFSPGRGMYGNMGSKSVDDPSARLFHHAQGSWRKTDFVVEVGKFCRTEGYSNSSTAVLLVRVILFPIIMRVLWFLKRLSRMVRGQSLRRLAFPLTLLIVAASLGLYLLLAYSLANDPRLVPIAFQEAKSILLVTAHPDDETLFFSPTITYRRDDANVKRSLLVISSGNYDGLGDKRQSELHSSCEKLGISEDRCVVLDIAELQDNPKQWWDGDMVKDLVSSYKEKWHVDLIVTFDHGGISGHINHRSVSAGVRKYIQSTPDAPAAYMLQSTPLLRKYSSLLDLIPTTIPFAWRILKALLTTPLGKEVEHNTVHDVVPLAAYNNKALIVSSWKAYRVSRAAFSQHDIYTSPLTCTT</sequence>
<dbReference type="InterPro" id="IPR029044">
    <property type="entry name" value="Nucleotide-diphossugar_trans"/>
</dbReference>
<dbReference type="GO" id="GO:0000136">
    <property type="term" value="C:mannan polymerase complex"/>
    <property type="evidence" value="ECO:0007669"/>
    <property type="project" value="TreeGrafter"/>
</dbReference>
<dbReference type="SUPFAM" id="SSF102588">
    <property type="entry name" value="LmbE-like"/>
    <property type="match status" value="1"/>
</dbReference>
<dbReference type="GO" id="GO:0000009">
    <property type="term" value="F:alpha-1,6-mannosyltransferase activity"/>
    <property type="evidence" value="ECO:0007669"/>
    <property type="project" value="InterPro"/>
</dbReference>
<evidence type="ECO:0000256" key="1">
    <source>
        <dbReference type="ARBA" id="ARBA00006066"/>
    </source>
</evidence>
<organism evidence="5">
    <name type="scientific">Aspergillus flavus</name>
    <dbReference type="NCBI Taxonomy" id="5059"/>
    <lineage>
        <taxon>Eukaryota</taxon>
        <taxon>Fungi</taxon>
        <taxon>Dikarya</taxon>
        <taxon>Ascomycota</taxon>
        <taxon>Pezizomycotina</taxon>
        <taxon>Eurotiomycetes</taxon>
        <taxon>Eurotiomycetidae</taxon>
        <taxon>Eurotiales</taxon>
        <taxon>Aspergillaceae</taxon>
        <taxon>Aspergillus</taxon>
        <taxon>Aspergillus subgen. Circumdati</taxon>
    </lineage>
</organism>
<keyword evidence="4" id="KW-0812">Transmembrane</keyword>
<feature type="transmembrane region" description="Helical" evidence="4">
    <location>
        <begin position="271"/>
        <end position="289"/>
    </location>
</feature>
<dbReference type="EMBL" id="ML734692">
    <property type="protein sequence ID" value="KAB8241385.1"/>
    <property type="molecule type" value="Genomic_DNA"/>
</dbReference>
<gene>
    <name evidence="5" type="ORF">BDV35DRAFT_384967</name>
</gene>
<evidence type="ECO:0000256" key="4">
    <source>
        <dbReference type="SAM" id="Phobius"/>
    </source>
</evidence>
<feature type="transmembrane region" description="Helical" evidence="4">
    <location>
        <begin position="310"/>
        <end position="330"/>
    </location>
</feature>
<dbReference type="PANTHER" id="PTHR31834">
    <property type="entry name" value="INITIATION-SPECIFIC ALPHA-1,6-MANNOSYLTRANSFERASE"/>
    <property type="match status" value="1"/>
</dbReference>
<dbReference type="PANTHER" id="PTHR31834:SF10">
    <property type="entry name" value="TRANSFERASE, PUTATIVE (AFU_ORTHOLOGUE AFUA_8G02040)-RELATED"/>
    <property type="match status" value="1"/>
</dbReference>
<evidence type="ECO:0000256" key="3">
    <source>
        <dbReference type="ARBA" id="ARBA00012176"/>
    </source>
</evidence>
<dbReference type="InterPro" id="IPR003737">
    <property type="entry name" value="GlcNAc_PI_deacetylase-related"/>
</dbReference>
<name>A0A5N6GHY1_ASPFL</name>
<dbReference type="InterPro" id="IPR024078">
    <property type="entry name" value="LmbE-like_dom_sf"/>
</dbReference>
<dbReference type="GO" id="GO:0000225">
    <property type="term" value="F:N-acetylglucosaminylphosphatidylinositol deacetylase activity"/>
    <property type="evidence" value="ECO:0007669"/>
    <property type="project" value="UniProtKB-EC"/>
</dbReference>
<protein>
    <recommendedName>
        <fullName evidence="3">N-acetylglucosaminylphosphatidylinositol deacetylase</fullName>
        <ecNumber evidence="3">3.5.1.89</ecNumber>
    </recommendedName>
</protein>
<dbReference type="VEuPathDB" id="FungiDB:AFLA_014095"/>
<dbReference type="VEuPathDB" id="FungiDB:F9C07_12666"/>
<evidence type="ECO:0000256" key="2">
    <source>
        <dbReference type="ARBA" id="ARBA00009003"/>
    </source>
</evidence>
<evidence type="ECO:0000313" key="5">
    <source>
        <dbReference type="EMBL" id="KAB8241385.1"/>
    </source>
</evidence>
<dbReference type="InterPro" id="IPR007577">
    <property type="entry name" value="GlycoTrfase_DXD_sugar-bd_CS"/>
</dbReference>
<comment type="similarity">
    <text evidence="2">Belongs to the glycosyltransferase 32 family.</text>
</comment>
<dbReference type="Pfam" id="PF04488">
    <property type="entry name" value="Gly_transf_sug"/>
    <property type="match status" value="1"/>
</dbReference>
<keyword evidence="4" id="KW-1133">Transmembrane helix</keyword>
<dbReference type="Proteomes" id="UP000325434">
    <property type="component" value="Unassembled WGS sequence"/>
</dbReference>
<reference evidence="5" key="1">
    <citation type="submission" date="2019-04" db="EMBL/GenBank/DDBJ databases">
        <title>Friends and foes A comparative genomics study of 23 Aspergillus species from section Flavi.</title>
        <authorList>
            <consortium name="DOE Joint Genome Institute"/>
            <person name="Kjaerbolling I."/>
            <person name="Vesth T."/>
            <person name="Frisvad J.C."/>
            <person name="Nybo J.L."/>
            <person name="Theobald S."/>
            <person name="Kildgaard S."/>
            <person name="Isbrandt T."/>
            <person name="Kuo A."/>
            <person name="Sato A."/>
            <person name="Lyhne E.K."/>
            <person name="Kogle M.E."/>
            <person name="Wiebenga A."/>
            <person name="Kun R.S."/>
            <person name="Lubbers R.J."/>
            <person name="Makela M.R."/>
            <person name="Barry K."/>
            <person name="Chovatia M."/>
            <person name="Clum A."/>
            <person name="Daum C."/>
            <person name="Haridas S."/>
            <person name="He G."/>
            <person name="LaButti K."/>
            <person name="Lipzen A."/>
            <person name="Mondo S."/>
            <person name="Riley R."/>
            <person name="Salamov A."/>
            <person name="Simmons B.A."/>
            <person name="Magnuson J.K."/>
            <person name="Henrissat B."/>
            <person name="Mortensen U.H."/>
            <person name="Larsen T.O."/>
            <person name="Devries R.P."/>
            <person name="Grigoriev I.V."/>
            <person name="Machida M."/>
            <person name="Baker S.E."/>
            <person name="Andersen M.R."/>
        </authorList>
    </citation>
    <scope>NUCLEOTIDE SEQUENCE [LARGE SCALE GENOMIC DNA]</scope>
    <source>
        <strain evidence="5">CBS 121.62</strain>
    </source>
</reference>
<dbReference type="Pfam" id="PF02585">
    <property type="entry name" value="PIG-L"/>
    <property type="match status" value="1"/>
</dbReference>
<dbReference type="AlphaFoldDB" id="A0A5N6GHY1"/>
<dbReference type="InterPro" id="IPR039367">
    <property type="entry name" value="Och1-like"/>
</dbReference>